<dbReference type="AlphaFoldDB" id="A0A5K3FD49"/>
<sequence length="941" mass="102590">MSGQDSHLFPNKASSSSVAARPSKLALFGRRTSDKHSPSSHPPKCPTFTASPLGRARPSTVVKPFFAAHHQLVSGDEAQRRRYPASQPTTPVRGNQPENSQEYHQLHRSAHFIRPDRIPNTAIPNRRETTGALPQSVSFPNSCHVLPPAGNQPAKTPKSKPHRMENMSVEHLQYLESRLQQLLDAMPSRPPLAARAKSDSGRQSHQPWIASPGRRLLAASPTSAASAVHYPLVASAAPFQLQPLPPPLLLYPPPPPRYPYSHYVEGAPGGGGGGEADPYSLSSASSCYGGSCGLSSSLQDFDRDELYCLLLAVRNMLSMHQQNQQSSSSPSKSSAVDALSVLQHRPFSWYLQKNATAPSSPSSASSTMNLFLDDENADAEGNGRYEHKEEVASKAGSSDGRPRPPLLPAGFRNFSRYLDTKFGPDGDDLRGHHRRRRRETTTDTSVAAAAPSRGKSVTDVRPKISITTCSGDTGPYSDLSLTPEASGRIVPSGKAQHRAPSEVRVVGDRQDSGVPCEIETTWSAPYWSPPLPINSCHQPAPPPPPQARYCPAPPPPPPPPPPNATAACWLRAAANHFATAAAIFAADNAAAAVMAQHQLPPIPPSAGAVAPFAEGVRGRHARRRAPPSPSTVYSQEGRMRMFVPNPTPNPPPSQFAADVDSDEFFVVSDDEQQTSDESLHLPVWGGAGRKKAPDGGPAVAQAGDDENCGLDMLPQDPALILPDQVDFYAQIKDLLELDNNISLPLPAGWAVGVSSSGRRFYVSCAGDGDGGSGVSRVGTRRTTTWQHPVIAPRIPLGWERVEMRRGNCIYYRHLLIPHTQRHHPDLWFPTHPKNVEFEHQSWFFDLRKLQESVSNFDKGNSQLIESYVDTTDCNDEARFSALLKRYGLGELENLLKHLDCRFFRDLHRMVVAFELARIRIVRELFVQHVNGTRMSATTDAN</sequence>
<feature type="compositionally biased region" description="Pro residues" evidence="1">
    <location>
        <begin position="539"/>
        <end position="558"/>
    </location>
</feature>
<feature type="region of interest" description="Disordered" evidence="1">
    <location>
        <begin position="422"/>
        <end position="458"/>
    </location>
</feature>
<feature type="compositionally biased region" description="Basic and acidic residues" evidence="1">
    <location>
        <begin position="499"/>
        <end position="510"/>
    </location>
</feature>
<accession>A0A5K3FD49</accession>
<feature type="region of interest" description="Disordered" evidence="1">
    <location>
        <begin position="1"/>
        <end position="56"/>
    </location>
</feature>
<feature type="compositionally biased region" description="Basic and acidic residues" evidence="1">
    <location>
        <begin position="381"/>
        <end position="392"/>
    </location>
</feature>
<feature type="compositionally biased region" description="Polar residues" evidence="1">
    <location>
        <begin position="86"/>
        <end position="98"/>
    </location>
</feature>
<dbReference type="Gene3D" id="2.20.70.10">
    <property type="match status" value="1"/>
</dbReference>
<feature type="region of interest" description="Disordered" evidence="1">
    <location>
        <begin position="377"/>
        <end position="410"/>
    </location>
</feature>
<protein>
    <submittedName>
        <fullName evidence="2">WW domain-containing protein</fullName>
    </submittedName>
</protein>
<feature type="region of interest" description="Disordered" evidence="1">
    <location>
        <begin position="488"/>
        <end position="510"/>
    </location>
</feature>
<evidence type="ECO:0000313" key="2">
    <source>
        <dbReference type="WBParaSite" id="MCU_007196-RA"/>
    </source>
</evidence>
<feature type="region of interest" description="Disordered" evidence="1">
    <location>
        <begin position="73"/>
        <end position="98"/>
    </location>
</feature>
<evidence type="ECO:0000256" key="1">
    <source>
        <dbReference type="SAM" id="MobiDB-lite"/>
    </source>
</evidence>
<proteinExistence type="predicted"/>
<feature type="region of interest" description="Disordered" evidence="1">
    <location>
        <begin position="537"/>
        <end position="558"/>
    </location>
</feature>
<organism evidence="2">
    <name type="scientific">Mesocestoides corti</name>
    <name type="common">Flatworm</name>
    <dbReference type="NCBI Taxonomy" id="53468"/>
    <lineage>
        <taxon>Eukaryota</taxon>
        <taxon>Metazoa</taxon>
        <taxon>Spiralia</taxon>
        <taxon>Lophotrochozoa</taxon>
        <taxon>Platyhelminthes</taxon>
        <taxon>Cestoda</taxon>
        <taxon>Eucestoda</taxon>
        <taxon>Cyclophyllidea</taxon>
        <taxon>Mesocestoididae</taxon>
        <taxon>Mesocestoides</taxon>
    </lineage>
</organism>
<dbReference type="WBParaSite" id="MCU_007196-RA">
    <property type="protein sequence ID" value="MCU_007196-RA"/>
    <property type="gene ID" value="MCU_007196"/>
</dbReference>
<feature type="region of interest" description="Disordered" evidence="1">
    <location>
        <begin position="670"/>
        <end position="706"/>
    </location>
</feature>
<name>A0A5K3FD49_MESCO</name>
<reference evidence="2" key="1">
    <citation type="submission" date="2019-11" db="UniProtKB">
        <authorList>
            <consortium name="WormBaseParasite"/>
        </authorList>
    </citation>
    <scope>IDENTIFICATION</scope>
</reference>